<evidence type="ECO:0000256" key="1">
    <source>
        <dbReference type="SAM" id="MobiDB-lite"/>
    </source>
</evidence>
<sequence length="141" mass="15820">MNKIILLLALISGISINASAQYKKDGTPDMRYKSNQSSVGSYNLPSYSSTPSSEVRYQSGYLNSSGTYVEPHYKTNSNRTNWDNLSTEGNYNMYNSTQGTKARDYSIDAYNYGKNQTIQTGPNGGQYYTNDRGNKVYVPKR</sequence>
<evidence type="ECO:0008006" key="5">
    <source>
        <dbReference type="Google" id="ProtNLM"/>
    </source>
</evidence>
<feature type="compositionally biased region" description="Polar residues" evidence="1">
    <location>
        <begin position="118"/>
        <end position="131"/>
    </location>
</feature>
<evidence type="ECO:0000313" key="3">
    <source>
        <dbReference type="EMBL" id="SKC14050.1"/>
    </source>
</evidence>
<evidence type="ECO:0000313" key="4">
    <source>
        <dbReference type="Proteomes" id="UP000190897"/>
    </source>
</evidence>
<organism evidence="3 4">
    <name type="scientific">Dyadobacter psychrophilus</name>
    <dbReference type="NCBI Taxonomy" id="651661"/>
    <lineage>
        <taxon>Bacteria</taxon>
        <taxon>Pseudomonadati</taxon>
        <taxon>Bacteroidota</taxon>
        <taxon>Cytophagia</taxon>
        <taxon>Cytophagales</taxon>
        <taxon>Spirosomataceae</taxon>
        <taxon>Dyadobacter</taxon>
    </lineage>
</organism>
<feature type="region of interest" description="Disordered" evidence="1">
    <location>
        <begin position="118"/>
        <end position="141"/>
    </location>
</feature>
<dbReference type="Proteomes" id="UP000190897">
    <property type="component" value="Unassembled WGS sequence"/>
</dbReference>
<accession>A0A1T5H0J7</accession>
<proteinExistence type="predicted"/>
<reference evidence="4" key="1">
    <citation type="submission" date="2017-02" db="EMBL/GenBank/DDBJ databases">
        <authorList>
            <person name="Varghese N."/>
            <person name="Submissions S."/>
        </authorList>
    </citation>
    <scope>NUCLEOTIDE SEQUENCE [LARGE SCALE GENOMIC DNA]</scope>
    <source>
        <strain evidence="4">DSM 22270</strain>
    </source>
</reference>
<dbReference type="AlphaFoldDB" id="A0A1T5H0J7"/>
<dbReference type="EMBL" id="FUZA01000007">
    <property type="protein sequence ID" value="SKC14050.1"/>
    <property type="molecule type" value="Genomic_DNA"/>
</dbReference>
<keyword evidence="2" id="KW-0732">Signal</keyword>
<protein>
    <recommendedName>
        <fullName evidence="5">PBCV-specific basic adaptor domain-containing protein</fullName>
    </recommendedName>
</protein>
<name>A0A1T5H0J7_9BACT</name>
<feature type="signal peptide" evidence="2">
    <location>
        <begin position="1"/>
        <end position="20"/>
    </location>
</feature>
<keyword evidence="4" id="KW-1185">Reference proteome</keyword>
<feature type="region of interest" description="Disordered" evidence="1">
    <location>
        <begin position="24"/>
        <end position="55"/>
    </location>
</feature>
<feature type="chain" id="PRO_5010537293" description="PBCV-specific basic adaptor domain-containing protein" evidence="2">
    <location>
        <begin position="21"/>
        <end position="141"/>
    </location>
</feature>
<evidence type="ECO:0000256" key="2">
    <source>
        <dbReference type="SAM" id="SignalP"/>
    </source>
</evidence>
<feature type="compositionally biased region" description="Polar residues" evidence="1">
    <location>
        <begin position="33"/>
        <end position="55"/>
    </location>
</feature>
<gene>
    <name evidence="3" type="ORF">SAMN05660293_04715</name>
</gene>